<dbReference type="InterPro" id="IPR049163">
    <property type="entry name" value="Pif1-like_2B_dom"/>
</dbReference>
<gene>
    <name evidence="2" type="ORF">COLO4_09220</name>
</gene>
<name>A0A1R3KCQ7_9ROSI</name>
<dbReference type="CDD" id="cd18809">
    <property type="entry name" value="SF1_C_RecD"/>
    <property type="match status" value="1"/>
</dbReference>
<dbReference type="Pfam" id="PF21530">
    <property type="entry name" value="Pif1_2B_dom"/>
    <property type="match status" value="1"/>
</dbReference>
<dbReference type="PANTHER" id="PTHR23274:SF53">
    <property type="entry name" value="ATP-DEPENDENT DNA HELICASE"/>
    <property type="match status" value="1"/>
</dbReference>
<evidence type="ECO:0000259" key="1">
    <source>
        <dbReference type="Pfam" id="PF21530"/>
    </source>
</evidence>
<keyword evidence="2" id="KW-0067">ATP-binding</keyword>
<proteinExistence type="predicted"/>
<organism evidence="2 3">
    <name type="scientific">Corchorus olitorius</name>
    <dbReference type="NCBI Taxonomy" id="93759"/>
    <lineage>
        <taxon>Eukaryota</taxon>
        <taxon>Viridiplantae</taxon>
        <taxon>Streptophyta</taxon>
        <taxon>Embryophyta</taxon>
        <taxon>Tracheophyta</taxon>
        <taxon>Spermatophyta</taxon>
        <taxon>Magnoliopsida</taxon>
        <taxon>eudicotyledons</taxon>
        <taxon>Gunneridae</taxon>
        <taxon>Pentapetalae</taxon>
        <taxon>rosids</taxon>
        <taxon>malvids</taxon>
        <taxon>Malvales</taxon>
        <taxon>Malvaceae</taxon>
        <taxon>Grewioideae</taxon>
        <taxon>Apeibeae</taxon>
        <taxon>Corchorus</taxon>
    </lineage>
</organism>
<keyword evidence="3" id="KW-1185">Reference proteome</keyword>
<dbReference type="GO" id="GO:0006260">
    <property type="term" value="P:DNA replication"/>
    <property type="evidence" value="ECO:0007669"/>
    <property type="project" value="TreeGrafter"/>
</dbReference>
<evidence type="ECO:0000313" key="3">
    <source>
        <dbReference type="Proteomes" id="UP000187203"/>
    </source>
</evidence>
<dbReference type="OrthoDB" id="1930718at2759"/>
<keyword evidence="2" id="KW-0347">Helicase</keyword>
<keyword evidence="2" id="KW-0378">Hydrolase</keyword>
<dbReference type="InterPro" id="IPR027417">
    <property type="entry name" value="P-loop_NTPase"/>
</dbReference>
<dbReference type="STRING" id="93759.A0A1R3KCQ7"/>
<dbReference type="EMBL" id="AWUE01014150">
    <property type="protein sequence ID" value="OMP04887.1"/>
    <property type="molecule type" value="Genomic_DNA"/>
</dbReference>
<keyword evidence="2" id="KW-0547">Nucleotide-binding</keyword>
<dbReference type="PANTHER" id="PTHR23274">
    <property type="entry name" value="DNA HELICASE-RELATED"/>
    <property type="match status" value="1"/>
</dbReference>
<dbReference type="GO" id="GO:0004386">
    <property type="term" value="F:helicase activity"/>
    <property type="evidence" value="ECO:0007669"/>
    <property type="project" value="UniProtKB-KW"/>
</dbReference>
<dbReference type="FunFam" id="3.40.50.300:FF:002884">
    <property type="entry name" value="ATP-dependent DNA helicase"/>
    <property type="match status" value="1"/>
</dbReference>
<accession>A0A1R3KCQ7</accession>
<comment type="caution">
    <text evidence="2">The sequence shown here is derived from an EMBL/GenBank/DDBJ whole genome shotgun (WGS) entry which is preliminary data.</text>
</comment>
<dbReference type="Proteomes" id="UP000187203">
    <property type="component" value="Unassembled WGS sequence"/>
</dbReference>
<reference evidence="3" key="1">
    <citation type="submission" date="2013-09" db="EMBL/GenBank/DDBJ databases">
        <title>Corchorus olitorius genome sequencing.</title>
        <authorList>
            <person name="Alam M."/>
            <person name="Haque M.S."/>
            <person name="Islam M.S."/>
            <person name="Emdad E.M."/>
            <person name="Islam M.M."/>
            <person name="Ahmed B."/>
            <person name="Halim A."/>
            <person name="Hossen Q.M.M."/>
            <person name="Hossain M.Z."/>
            <person name="Ahmed R."/>
            <person name="Khan M.M."/>
            <person name="Islam R."/>
            <person name="Rashid M.M."/>
            <person name="Khan S.A."/>
            <person name="Rahman M.S."/>
            <person name="Alam M."/>
            <person name="Yahiya A.S."/>
            <person name="Khan M.S."/>
            <person name="Azam M.S."/>
            <person name="Haque T."/>
            <person name="Lashkar M.Z.H."/>
            <person name="Akhand A.I."/>
            <person name="Morshed G."/>
            <person name="Roy S."/>
            <person name="Uddin K.S."/>
            <person name="Rabeya T."/>
            <person name="Hossain A.S."/>
            <person name="Chowdhury A."/>
            <person name="Snigdha A.R."/>
            <person name="Mortoza M.S."/>
            <person name="Matin S.A."/>
            <person name="Hoque S.M.E."/>
            <person name="Islam M.K."/>
            <person name="Roy D.K."/>
            <person name="Haider R."/>
            <person name="Moosa M.M."/>
            <person name="Elias S.M."/>
            <person name="Hasan A.M."/>
            <person name="Jahan S."/>
            <person name="Shafiuddin M."/>
            <person name="Mahmood N."/>
            <person name="Shommy N.S."/>
        </authorList>
    </citation>
    <scope>NUCLEOTIDE SEQUENCE [LARGE SCALE GENOMIC DNA]</scope>
    <source>
        <strain evidence="3">cv. O-4</strain>
    </source>
</reference>
<sequence>MERIPGNSKTYLSHDSISQSTTGIDNQADLYPLEILNKITAPGVADHELILKVGCVAMMMRNINQVSVLCNGTRLIILQLAPNVIEGKIITGDHLGEKVYILRILFTIKDNRWPFTLCRKQFPLKVSYAMTINKSQGQNLKFVGIFLPKPVFSHGQLYVALSRVTSCKGLKILIVDEEEQMTNITKNVVYTDIFDSIWNAHPATENQPQQHRQHASPYPSMTYFPFCNI</sequence>
<evidence type="ECO:0000313" key="2">
    <source>
        <dbReference type="EMBL" id="OMP04887.1"/>
    </source>
</evidence>
<protein>
    <submittedName>
        <fullName evidence="2">DNA helicase</fullName>
    </submittedName>
</protein>
<dbReference type="SUPFAM" id="SSF52540">
    <property type="entry name" value="P-loop containing nucleoside triphosphate hydrolases"/>
    <property type="match status" value="1"/>
</dbReference>
<feature type="domain" description="DNA helicase Pif1-like 2B" evidence="1">
    <location>
        <begin position="34"/>
        <end position="80"/>
    </location>
</feature>
<dbReference type="GO" id="GO:0005657">
    <property type="term" value="C:replication fork"/>
    <property type="evidence" value="ECO:0007669"/>
    <property type="project" value="TreeGrafter"/>
</dbReference>
<dbReference type="Gene3D" id="3.40.50.300">
    <property type="entry name" value="P-loop containing nucleotide triphosphate hydrolases"/>
    <property type="match status" value="1"/>
</dbReference>
<dbReference type="AlphaFoldDB" id="A0A1R3KCQ7"/>